<dbReference type="Pfam" id="PF01844">
    <property type="entry name" value="HNH"/>
    <property type="match status" value="1"/>
</dbReference>
<keyword evidence="3" id="KW-1185">Reference proteome</keyword>
<reference evidence="2 3" key="1">
    <citation type="submission" date="2012-05" db="EMBL/GenBank/DDBJ databases">
        <title>Complete genome of the Bcep22-like bacteriophage BcepMigl.</title>
        <authorList>
            <person name="Gill J.J."/>
            <person name="Migl D.M."/>
            <person name="Summer E.J."/>
            <person name="Gonzlaez C.F."/>
            <person name="Young R."/>
        </authorList>
    </citation>
    <scope>NUCLEOTIDE SEQUENCE [LARGE SCALE GENOMIC DNA]</scope>
</reference>
<dbReference type="GeneID" id="14296492"/>
<dbReference type="InterPro" id="IPR002711">
    <property type="entry name" value="HNH"/>
</dbReference>
<gene>
    <name evidence="2" type="ORF">BcepMigl_gp21</name>
</gene>
<dbReference type="InterPro" id="IPR003615">
    <property type="entry name" value="HNH_nuc"/>
</dbReference>
<dbReference type="CDD" id="cd00085">
    <property type="entry name" value="HNHc"/>
    <property type="match status" value="1"/>
</dbReference>
<organism evidence="2 3">
    <name type="scientific">Burkholderia phage BcepMigl</name>
    <dbReference type="NCBI Taxonomy" id="2886899"/>
    <lineage>
        <taxon>Viruses</taxon>
        <taxon>Duplodnaviria</taxon>
        <taxon>Heunggongvirae</taxon>
        <taxon>Uroviricota</taxon>
        <taxon>Caudoviricetes</taxon>
        <taxon>Lessievirus</taxon>
        <taxon>Lessievirus bcepmigl</taxon>
    </lineage>
</organism>
<dbReference type="Gene3D" id="1.10.30.50">
    <property type="match status" value="1"/>
</dbReference>
<dbReference type="EMBL" id="JX104231">
    <property type="protein sequence ID" value="AFN39090.1"/>
    <property type="molecule type" value="Genomic_DNA"/>
</dbReference>
<dbReference type="SMART" id="SM00507">
    <property type="entry name" value="HNHc"/>
    <property type="match status" value="1"/>
</dbReference>
<dbReference type="RefSeq" id="YP_007236767.1">
    <property type="nucleotide sequence ID" value="NC_019917.1"/>
</dbReference>
<keyword evidence="2" id="KW-0378">Hydrolase</keyword>
<dbReference type="KEGG" id="vg:14296492"/>
<dbReference type="Proteomes" id="UP000009014">
    <property type="component" value="Segment"/>
</dbReference>
<evidence type="ECO:0000313" key="3">
    <source>
        <dbReference type="Proteomes" id="UP000009014"/>
    </source>
</evidence>
<dbReference type="PANTHER" id="PTHR33877">
    <property type="entry name" value="SLL1193 PROTEIN"/>
    <property type="match status" value="1"/>
</dbReference>
<feature type="domain" description="HNH nuclease" evidence="1">
    <location>
        <begin position="89"/>
        <end position="139"/>
    </location>
</feature>
<accession>I6WB06</accession>
<dbReference type="PANTHER" id="PTHR33877:SF2">
    <property type="entry name" value="OS07G0170200 PROTEIN"/>
    <property type="match status" value="1"/>
</dbReference>
<keyword evidence="2" id="KW-0540">Nuclease</keyword>
<dbReference type="OrthoDB" id="15816at10239"/>
<name>I6WB06_9CAUD</name>
<proteinExistence type="predicted"/>
<dbReference type="GO" id="GO:0004519">
    <property type="term" value="F:endonuclease activity"/>
    <property type="evidence" value="ECO:0007669"/>
    <property type="project" value="UniProtKB-KW"/>
</dbReference>
<dbReference type="GO" id="GO:0003676">
    <property type="term" value="F:nucleic acid binding"/>
    <property type="evidence" value="ECO:0007669"/>
    <property type="project" value="InterPro"/>
</dbReference>
<dbReference type="GO" id="GO:0008270">
    <property type="term" value="F:zinc ion binding"/>
    <property type="evidence" value="ECO:0007669"/>
    <property type="project" value="InterPro"/>
</dbReference>
<dbReference type="InterPro" id="IPR052892">
    <property type="entry name" value="NA-targeting_endonuclease"/>
</dbReference>
<evidence type="ECO:0000313" key="2">
    <source>
        <dbReference type="EMBL" id="AFN39090.1"/>
    </source>
</evidence>
<keyword evidence="2" id="KW-0255">Endonuclease</keyword>
<protein>
    <submittedName>
        <fullName evidence="2">HNH endonuclease</fullName>
    </submittedName>
</protein>
<sequence length="147" mass="15941">MSAPIPIEVITCPELTWQARGVLIWAIHHETPITEELVREHAAGARGGDEPRPVGRDGARAIINEIVGAGFARYVPGGAAYLKTRIPDELRQAVFERDGFRCVECGSNKRLCADHIIPESAGGPTTLENLQTMCRPCNSEKGDKAPV</sequence>
<evidence type="ECO:0000259" key="1">
    <source>
        <dbReference type="SMART" id="SM00507"/>
    </source>
</evidence>